<dbReference type="InterPro" id="IPR006076">
    <property type="entry name" value="FAD-dep_OxRdtase"/>
</dbReference>
<evidence type="ECO:0000313" key="4">
    <source>
        <dbReference type="Proteomes" id="UP001596364"/>
    </source>
</evidence>
<dbReference type="SUPFAM" id="SSF51905">
    <property type="entry name" value="FAD/NAD(P)-binding domain"/>
    <property type="match status" value="1"/>
</dbReference>
<keyword evidence="4" id="KW-1185">Reference proteome</keyword>
<evidence type="ECO:0000313" key="3">
    <source>
        <dbReference type="EMBL" id="MFC6441180.1"/>
    </source>
</evidence>
<gene>
    <name evidence="3" type="ORF">ACFP85_13590</name>
</gene>
<dbReference type="EC" id="1.-.-.-" evidence="3"/>
<organism evidence="3 4">
    <name type="scientific">Pseudobowmanella zhangzhouensis</name>
    <dbReference type="NCBI Taxonomy" id="1537679"/>
    <lineage>
        <taxon>Bacteria</taxon>
        <taxon>Pseudomonadati</taxon>
        <taxon>Pseudomonadota</taxon>
        <taxon>Gammaproteobacteria</taxon>
        <taxon>Alteromonadales</taxon>
        <taxon>Alteromonadaceae</taxon>
    </lineage>
</organism>
<proteinExistence type="predicted"/>
<comment type="caution">
    <text evidence="3">The sequence shown here is derived from an EMBL/GenBank/DDBJ whole genome shotgun (WGS) entry which is preliminary data.</text>
</comment>
<evidence type="ECO:0000256" key="1">
    <source>
        <dbReference type="ARBA" id="ARBA00023002"/>
    </source>
</evidence>
<dbReference type="Gene3D" id="3.50.50.60">
    <property type="entry name" value="FAD/NAD(P)-binding domain"/>
    <property type="match status" value="1"/>
</dbReference>
<dbReference type="Pfam" id="PF01266">
    <property type="entry name" value="DAO"/>
    <property type="match status" value="1"/>
</dbReference>
<evidence type="ECO:0000259" key="2">
    <source>
        <dbReference type="Pfam" id="PF01266"/>
    </source>
</evidence>
<dbReference type="PANTHER" id="PTHR13847:SF281">
    <property type="entry name" value="FAD DEPENDENT OXIDOREDUCTASE DOMAIN-CONTAINING PROTEIN"/>
    <property type="match status" value="1"/>
</dbReference>
<name>A0ABW1XMK8_9ALTE</name>
<sequence length="321" mass="35871">MTRYGIECDLQRGGYLKIAHKPSMLKSLEAQARLLNSRFSDPAELLSPDDVQTHYLATQKSAGGLYFPYSFGLNPLKLSMGLANAAQQSGAALYAHSPVQAWQQLGQQHKLHTPTGSVTADKVILATNAYTGTHNHALVEQRHFPVLSSVIVTEPLSETQLAACRFKSGLLAMDTRALKYYYRLLPDNRILFGGRGAITGRGATSGVFKQRLLQALKDQFCGLQDVRVADYWSGWISVSLDDYPRVWFDHTQGVGYAMGYCGSGVSFSQLAGWRLAQAVCEEPLPSLPFYQSTLKRFPLSPFKRMGLWGYYQWGRFQDRWL</sequence>
<reference evidence="4" key="1">
    <citation type="journal article" date="2019" name="Int. J. Syst. Evol. Microbiol.">
        <title>The Global Catalogue of Microorganisms (GCM) 10K type strain sequencing project: providing services to taxonomists for standard genome sequencing and annotation.</title>
        <authorList>
            <consortium name="The Broad Institute Genomics Platform"/>
            <consortium name="The Broad Institute Genome Sequencing Center for Infectious Disease"/>
            <person name="Wu L."/>
            <person name="Ma J."/>
        </authorList>
    </citation>
    <scope>NUCLEOTIDE SEQUENCE [LARGE SCALE GENOMIC DNA]</scope>
    <source>
        <strain evidence="4">CGMCC 1.16031</strain>
    </source>
</reference>
<dbReference type="Gene3D" id="3.30.9.10">
    <property type="entry name" value="D-Amino Acid Oxidase, subunit A, domain 2"/>
    <property type="match status" value="1"/>
</dbReference>
<dbReference type="RefSeq" id="WP_377148915.1">
    <property type="nucleotide sequence ID" value="NZ_JBHSUS010000001.1"/>
</dbReference>
<dbReference type="EMBL" id="JBHSUS010000001">
    <property type="protein sequence ID" value="MFC6441180.1"/>
    <property type="molecule type" value="Genomic_DNA"/>
</dbReference>
<dbReference type="Proteomes" id="UP001596364">
    <property type="component" value="Unassembled WGS sequence"/>
</dbReference>
<protein>
    <submittedName>
        <fullName evidence="3">NAD(P)/FAD-dependent oxidoreductase</fullName>
        <ecNumber evidence="3">1.-.-.-</ecNumber>
    </submittedName>
</protein>
<dbReference type="PANTHER" id="PTHR13847">
    <property type="entry name" value="SARCOSINE DEHYDROGENASE-RELATED"/>
    <property type="match status" value="1"/>
</dbReference>
<dbReference type="InterPro" id="IPR036188">
    <property type="entry name" value="FAD/NAD-bd_sf"/>
</dbReference>
<accession>A0ABW1XMK8</accession>
<keyword evidence="1 3" id="KW-0560">Oxidoreductase</keyword>
<dbReference type="GO" id="GO:0016491">
    <property type="term" value="F:oxidoreductase activity"/>
    <property type="evidence" value="ECO:0007669"/>
    <property type="project" value="UniProtKB-KW"/>
</dbReference>
<feature type="domain" description="FAD dependent oxidoreductase" evidence="2">
    <location>
        <begin position="3"/>
        <end position="277"/>
    </location>
</feature>